<sequence>MESFVQLPGENVDENTLFQLQGLIAKGNALYHSGRHKEAYDYFSNAINKSTGCLKSLNEISPAGKMLLSNLYNRRAASANKLQNYEQVIYDATEMIVLGFQIEKGHVRKGGALLMAGQPGEAVKEYKEALKLNPDNAAYKQYLKEAQEKCGGQSEPAPPPAPLSCPEVQRQNKIHDRTKQGNKVFFAEKPDYVGALDHYDSALKEVGEGEKSDKPTAAIKHNLLGRRAQTLKKLQRFQEAIDDAEQMIELAPESEKGYILKANAYICLAQHALEGGVRAMTTPESREIIQKHMNALEAATFV</sequence>
<feature type="repeat" description="TPR" evidence="3">
    <location>
        <begin position="103"/>
        <end position="136"/>
    </location>
</feature>
<protein>
    <submittedName>
        <fullName evidence="4">Uncharacterized protein</fullName>
    </submittedName>
</protein>
<evidence type="ECO:0000256" key="3">
    <source>
        <dbReference type="PROSITE-ProRule" id="PRU00339"/>
    </source>
</evidence>
<dbReference type="InterPro" id="IPR011990">
    <property type="entry name" value="TPR-like_helical_dom_sf"/>
</dbReference>
<dbReference type="PANTHER" id="PTHR22904">
    <property type="entry name" value="TPR REPEAT CONTAINING PROTEIN"/>
    <property type="match status" value="1"/>
</dbReference>
<evidence type="ECO:0000313" key="4">
    <source>
        <dbReference type="EMBL" id="CAE0823406.1"/>
    </source>
</evidence>
<dbReference type="InterPro" id="IPR013105">
    <property type="entry name" value="TPR_2"/>
</dbReference>
<evidence type="ECO:0000256" key="1">
    <source>
        <dbReference type="ARBA" id="ARBA00022737"/>
    </source>
</evidence>
<dbReference type="Pfam" id="PF07719">
    <property type="entry name" value="TPR_2"/>
    <property type="match status" value="1"/>
</dbReference>
<accession>A0A6T2DGM9</accession>
<dbReference type="GO" id="GO:0051879">
    <property type="term" value="F:Hsp90 protein binding"/>
    <property type="evidence" value="ECO:0007669"/>
    <property type="project" value="TreeGrafter"/>
</dbReference>
<name>A0A6T2DGM9_9EUGL</name>
<dbReference type="EMBL" id="HBJA01100371">
    <property type="protein sequence ID" value="CAE0823407.1"/>
    <property type="molecule type" value="Transcribed_RNA"/>
</dbReference>
<dbReference type="AlphaFoldDB" id="A0A6T2DGM9"/>
<organism evidence="4">
    <name type="scientific">Eutreptiella gymnastica</name>
    <dbReference type="NCBI Taxonomy" id="73025"/>
    <lineage>
        <taxon>Eukaryota</taxon>
        <taxon>Discoba</taxon>
        <taxon>Euglenozoa</taxon>
        <taxon>Euglenida</taxon>
        <taxon>Spirocuta</taxon>
        <taxon>Euglenophyceae</taxon>
        <taxon>Eutreptiales</taxon>
        <taxon>Eutreptiaceae</taxon>
        <taxon>Eutreptiella</taxon>
    </lineage>
</organism>
<dbReference type="PROSITE" id="PS50005">
    <property type="entry name" value="TPR"/>
    <property type="match status" value="1"/>
</dbReference>
<dbReference type="SUPFAM" id="SSF48452">
    <property type="entry name" value="TPR-like"/>
    <property type="match status" value="2"/>
</dbReference>
<evidence type="ECO:0000256" key="2">
    <source>
        <dbReference type="ARBA" id="ARBA00022803"/>
    </source>
</evidence>
<evidence type="ECO:0000313" key="5">
    <source>
        <dbReference type="EMBL" id="CAE0823407.1"/>
    </source>
</evidence>
<dbReference type="EMBL" id="HBJA01100370">
    <property type="protein sequence ID" value="CAE0823406.1"/>
    <property type="molecule type" value="Transcribed_RNA"/>
</dbReference>
<dbReference type="PANTHER" id="PTHR22904:SF523">
    <property type="entry name" value="STRESS-INDUCED-PHOSPHOPROTEIN 1"/>
    <property type="match status" value="1"/>
</dbReference>
<proteinExistence type="predicted"/>
<keyword evidence="2 3" id="KW-0802">TPR repeat</keyword>
<dbReference type="Gene3D" id="1.25.40.10">
    <property type="entry name" value="Tetratricopeptide repeat domain"/>
    <property type="match status" value="2"/>
</dbReference>
<keyword evidence="1" id="KW-0677">Repeat</keyword>
<reference evidence="4" key="1">
    <citation type="submission" date="2021-01" db="EMBL/GenBank/DDBJ databases">
        <authorList>
            <person name="Corre E."/>
            <person name="Pelletier E."/>
            <person name="Niang G."/>
            <person name="Scheremetjew M."/>
            <person name="Finn R."/>
            <person name="Kale V."/>
            <person name="Holt S."/>
            <person name="Cochrane G."/>
            <person name="Meng A."/>
            <person name="Brown T."/>
            <person name="Cohen L."/>
        </authorList>
    </citation>
    <scope>NUCLEOTIDE SEQUENCE</scope>
    <source>
        <strain evidence="4">CCMP1594</strain>
    </source>
</reference>
<dbReference type="SMART" id="SM00028">
    <property type="entry name" value="TPR"/>
    <property type="match status" value="3"/>
</dbReference>
<dbReference type="Pfam" id="PF13181">
    <property type="entry name" value="TPR_8"/>
    <property type="match status" value="1"/>
</dbReference>
<dbReference type="InterPro" id="IPR019734">
    <property type="entry name" value="TPR_rpt"/>
</dbReference>
<gene>
    <name evidence="4" type="ORF">EGYM00163_LOCUS34608</name>
    <name evidence="5" type="ORF">EGYM00163_LOCUS34609</name>
</gene>